<dbReference type="EMBL" id="JAESIY010000005">
    <property type="protein sequence ID" value="MBL3656689.1"/>
    <property type="molecule type" value="Genomic_DNA"/>
</dbReference>
<feature type="transmembrane region" description="Helical" evidence="1">
    <location>
        <begin position="6"/>
        <end position="24"/>
    </location>
</feature>
<comment type="caution">
    <text evidence="2">The sequence shown here is derived from an EMBL/GenBank/DDBJ whole genome shotgun (WGS) entry which is preliminary data.</text>
</comment>
<dbReference type="AlphaFoldDB" id="A0A937F9D3"/>
<proteinExistence type="predicted"/>
<evidence type="ECO:0000313" key="2">
    <source>
        <dbReference type="EMBL" id="MBL3656689.1"/>
    </source>
</evidence>
<dbReference type="RefSeq" id="WP_202244473.1">
    <property type="nucleotide sequence ID" value="NZ_JAESIY010000005.1"/>
</dbReference>
<dbReference type="Proteomes" id="UP000659388">
    <property type="component" value="Unassembled WGS sequence"/>
</dbReference>
<feature type="transmembrane region" description="Helical" evidence="1">
    <location>
        <begin position="241"/>
        <end position="260"/>
    </location>
</feature>
<feature type="transmembrane region" description="Helical" evidence="1">
    <location>
        <begin position="361"/>
        <end position="380"/>
    </location>
</feature>
<keyword evidence="1" id="KW-0812">Transmembrane</keyword>
<feature type="transmembrane region" description="Helical" evidence="1">
    <location>
        <begin position="196"/>
        <end position="212"/>
    </location>
</feature>
<name>A0A937F9D3_9BACT</name>
<keyword evidence="3" id="KW-1185">Reference proteome</keyword>
<gene>
    <name evidence="2" type="ORF">JL102_11145</name>
</gene>
<evidence type="ECO:0000256" key="1">
    <source>
        <dbReference type="SAM" id="Phobius"/>
    </source>
</evidence>
<evidence type="ECO:0000313" key="3">
    <source>
        <dbReference type="Proteomes" id="UP000659388"/>
    </source>
</evidence>
<organism evidence="2 3">
    <name type="scientific">Fulvivirga sediminis</name>
    <dbReference type="NCBI Taxonomy" id="2803949"/>
    <lineage>
        <taxon>Bacteria</taxon>
        <taxon>Pseudomonadati</taxon>
        <taxon>Bacteroidota</taxon>
        <taxon>Cytophagia</taxon>
        <taxon>Cytophagales</taxon>
        <taxon>Fulvivirgaceae</taxon>
        <taxon>Fulvivirga</taxon>
    </lineage>
</organism>
<feature type="transmembrane region" description="Helical" evidence="1">
    <location>
        <begin position="31"/>
        <end position="53"/>
    </location>
</feature>
<keyword evidence="1" id="KW-1133">Transmembrane helix</keyword>
<feature type="transmembrane region" description="Helical" evidence="1">
    <location>
        <begin position="327"/>
        <end position="349"/>
    </location>
</feature>
<feature type="transmembrane region" description="Helical" evidence="1">
    <location>
        <begin position="218"/>
        <end position="234"/>
    </location>
</feature>
<protein>
    <submittedName>
        <fullName evidence="2">Uncharacterized protein</fullName>
    </submittedName>
</protein>
<reference evidence="2" key="1">
    <citation type="submission" date="2021-01" db="EMBL/GenBank/DDBJ databases">
        <title>Fulvivirga kasyanovii gen. nov., sp nov., a novel member of the phylum Bacteroidetes isolated from seawater in a mussel farm.</title>
        <authorList>
            <person name="Zhao L.-H."/>
            <person name="Wang Z.-J."/>
        </authorList>
    </citation>
    <scope>NUCLEOTIDE SEQUENCE</scope>
    <source>
        <strain evidence="2">2943</strain>
    </source>
</reference>
<accession>A0A937F9D3</accession>
<sequence>MSVFIFILDLILIGFIIRKLYYQYHFLGRQVFFSAVAFKFITTLALGCLYLYYYEGGDIINYFENGSALTQLLFTAPSDYWDILWGKMVYTGFQGQPGIVFMSKLVSIVNIFTYSNFWCTSIFLSLLAFSGVLFLAKTVIYIFPGNRLAICLSLFFWPSLVFWSSGLLKEAVAIGALSYILGTFLKWYFQNQRPGLLPIIRGLCMLWLLWQVKYYYCGVLLLMILVIICFQLVSQMIGNRSLWSSVFIFSLLLIILTLGITRLHPNFYLERLAAVIVDNYYLYHQISEVEDVIHYGKLNPDFSSLAVHVPQALFAGLFRPLLAESTYWLKILAGFENLILFILVGAAFFRKKWSNAKINTVLMASIFYCFILAVFLALSAPNFGTLVRYKVGFLPVLLLLVCIQNPLIEKVNKLIK</sequence>
<feature type="transmembrane region" description="Helical" evidence="1">
    <location>
        <begin position="111"/>
        <end position="136"/>
    </location>
</feature>
<keyword evidence="1" id="KW-0472">Membrane</keyword>
<feature type="transmembrane region" description="Helical" evidence="1">
    <location>
        <begin position="386"/>
        <end position="408"/>
    </location>
</feature>